<evidence type="ECO:0008006" key="5">
    <source>
        <dbReference type="Google" id="ProtNLM"/>
    </source>
</evidence>
<evidence type="ECO:0000256" key="1">
    <source>
        <dbReference type="SAM" id="Phobius"/>
    </source>
</evidence>
<keyword evidence="1" id="KW-0812">Transmembrane</keyword>
<dbReference type="Pfam" id="PF18895">
    <property type="entry name" value="T4SS_pilin"/>
    <property type="match status" value="1"/>
</dbReference>
<feature type="signal peptide" evidence="2">
    <location>
        <begin position="1"/>
        <end position="22"/>
    </location>
</feature>
<dbReference type="InterPro" id="IPR043993">
    <property type="entry name" value="T4SS_pilin"/>
</dbReference>
<comment type="caution">
    <text evidence="3">The sequence shown here is derived from an EMBL/GenBank/DDBJ whole genome shotgun (WGS) entry which is preliminary data.</text>
</comment>
<feature type="chain" id="PRO_5013628209" description="DUF4134 domain-containing protein" evidence="2">
    <location>
        <begin position="23"/>
        <end position="114"/>
    </location>
</feature>
<accession>A0A2H0YV89</accession>
<gene>
    <name evidence="3" type="ORF">COT24_03715</name>
</gene>
<proteinExistence type="predicted"/>
<evidence type="ECO:0000313" key="3">
    <source>
        <dbReference type="EMBL" id="PIS42405.1"/>
    </source>
</evidence>
<feature type="transmembrane region" description="Helical" evidence="1">
    <location>
        <begin position="46"/>
        <end position="64"/>
    </location>
</feature>
<dbReference type="Proteomes" id="UP000231542">
    <property type="component" value="Unassembled WGS sequence"/>
</dbReference>
<dbReference type="EMBL" id="PEXU01000044">
    <property type="protein sequence ID" value="PIS42405.1"/>
    <property type="molecule type" value="Genomic_DNA"/>
</dbReference>
<evidence type="ECO:0000256" key="2">
    <source>
        <dbReference type="SAM" id="SignalP"/>
    </source>
</evidence>
<evidence type="ECO:0000313" key="4">
    <source>
        <dbReference type="Proteomes" id="UP000231542"/>
    </source>
</evidence>
<dbReference type="AlphaFoldDB" id="A0A2H0YV89"/>
<keyword evidence="2" id="KW-0732">Signal</keyword>
<reference evidence="3 4" key="1">
    <citation type="submission" date="2017-09" db="EMBL/GenBank/DDBJ databases">
        <title>Depth-based differentiation of microbial function through sediment-hosted aquifers and enrichment of novel symbionts in the deep terrestrial subsurface.</title>
        <authorList>
            <person name="Probst A.J."/>
            <person name="Ladd B."/>
            <person name="Jarett J.K."/>
            <person name="Geller-Mcgrath D.E."/>
            <person name="Sieber C.M."/>
            <person name="Emerson J.B."/>
            <person name="Anantharaman K."/>
            <person name="Thomas B.C."/>
            <person name="Malmstrom R."/>
            <person name="Stieglmeier M."/>
            <person name="Klingl A."/>
            <person name="Woyke T."/>
            <person name="Ryan C.M."/>
            <person name="Banfield J.F."/>
        </authorList>
    </citation>
    <scope>NUCLEOTIDE SEQUENCE [LARGE SCALE GENOMIC DNA]</scope>
    <source>
        <strain evidence="3">CG08_land_8_20_14_0_20_40_16</strain>
    </source>
</reference>
<organism evidence="3 4">
    <name type="scientific">Candidatus Kerfeldbacteria bacterium CG08_land_8_20_14_0_20_40_16</name>
    <dbReference type="NCBI Taxonomy" id="2014244"/>
    <lineage>
        <taxon>Bacteria</taxon>
        <taxon>Candidatus Kerfeldiibacteriota</taxon>
    </lineage>
</organism>
<sequence>MKKIVGSLAALSTLLVAKSAYALSVTGFGETLDLGSADLQATVIAIIQWILGLLGLIAVIMILIGGFKWMTAGGNEEKIESAKKLLTAAIIGLVIILLAWAIVIFAIGVLSNAT</sequence>
<protein>
    <recommendedName>
        <fullName evidence="5">DUF4134 domain-containing protein</fullName>
    </recommendedName>
</protein>
<keyword evidence="1" id="KW-1133">Transmembrane helix</keyword>
<feature type="transmembrane region" description="Helical" evidence="1">
    <location>
        <begin position="85"/>
        <end position="110"/>
    </location>
</feature>
<name>A0A2H0YV89_9BACT</name>
<keyword evidence="1" id="KW-0472">Membrane</keyword>